<protein>
    <submittedName>
        <fullName evidence="2">Replication protein</fullName>
    </submittedName>
</protein>
<dbReference type="AlphaFoldDB" id="A0A076PIG5"/>
<organism evidence="2 3">
    <name type="scientific">Comamonas testosteroni TK102</name>
    <dbReference type="NCBI Taxonomy" id="1392005"/>
    <lineage>
        <taxon>Bacteria</taxon>
        <taxon>Pseudomonadati</taxon>
        <taxon>Pseudomonadota</taxon>
        <taxon>Betaproteobacteria</taxon>
        <taxon>Burkholderiales</taxon>
        <taxon>Comamonadaceae</taxon>
        <taxon>Comamonas</taxon>
    </lineage>
</organism>
<dbReference type="KEGG" id="ctes:O987_06375"/>
<dbReference type="InterPro" id="IPR022686">
    <property type="entry name" value="G2P_N"/>
</dbReference>
<feature type="domain" description="Replication-associated protein G2P N-terminal" evidence="1">
    <location>
        <begin position="51"/>
        <end position="247"/>
    </location>
</feature>
<dbReference type="HOGENOM" id="CLU_697613_0_0_4"/>
<dbReference type="Proteomes" id="UP000028782">
    <property type="component" value="Chromosome"/>
</dbReference>
<evidence type="ECO:0000313" key="2">
    <source>
        <dbReference type="EMBL" id="AIJ45433.1"/>
    </source>
</evidence>
<accession>A0A076PIG5</accession>
<dbReference type="EMBL" id="CP006704">
    <property type="protein sequence ID" value="AIJ45433.1"/>
    <property type="molecule type" value="Genomic_DNA"/>
</dbReference>
<proteinExistence type="predicted"/>
<gene>
    <name evidence="2" type="ORF">O987_06375</name>
</gene>
<name>A0A076PIG5_COMTE</name>
<dbReference type="Pfam" id="PF05144">
    <property type="entry name" value="Phage_CRI"/>
    <property type="match status" value="1"/>
</dbReference>
<dbReference type="InterPro" id="IPR006516">
    <property type="entry name" value="G2P"/>
</dbReference>
<reference evidence="2 3" key="1">
    <citation type="journal article" date="2014" name="Genome Announc.">
        <title>Complete Genome Sequence of Polychlorinated Biphenyl Degrader Comamonas testosteroni TK102 (NBRC 109938).</title>
        <authorList>
            <person name="Fukuda K."/>
            <person name="Hosoyama A."/>
            <person name="Tsuchikane K."/>
            <person name="Ohji S."/>
            <person name="Yamazoe A."/>
            <person name="Fujita N."/>
            <person name="Shintani M."/>
            <person name="Kimbara K."/>
        </authorList>
    </citation>
    <scope>NUCLEOTIDE SEQUENCE [LARGE SCALE GENOMIC DNA]</scope>
    <source>
        <strain evidence="2">TK102</strain>
    </source>
</reference>
<dbReference type="GO" id="GO:0006260">
    <property type="term" value="P:DNA replication"/>
    <property type="evidence" value="ECO:0007669"/>
    <property type="project" value="InterPro"/>
</dbReference>
<dbReference type="NCBIfam" id="TIGR01629">
    <property type="entry name" value="rep_II_X"/>
    <property type="match status" value="1"/>
</dbReference>
<sequence>MAYDTLKLKSPSMDESFVRAIEQQCVLRSGVDLATGAMLYELHTGELLGSWDSRISVRPMYEDWVTDKNGRPRLAPCEPYILVEGSVHKAMMGHNVYGGPRNFQKACSFFVNLVEKLLGVDLPPSGNWTVHRVDVAHVFALTKPACKEFFDSIQLRNFPRRQKKAAKYDMAVYFPGKTTTVKFYHKGSEFGLHDKARLRNYFRQAFALMYGKKDLRNFERAENKLKALQRLADSRLRVEVEVHSDKFQYDFGRNPLVSEVDDAYLETIHDKEVERLLREGKQSMETVRTTTAVMTRLQNVYGGTPGQRLYGFWAAMCTLNENVMREKYSRATFFRNRKLLEEAGVSWRSSDIHVTANDSLIHDFTPMRVDRRFCNAPARNRPELNYSRDELRLAA</sequence>
<evidence type="ECO:0000313" key="3">
    <source>
        <dbReference type="Proteomes" id="UP000028782"/>
    </source>
</evidence>
<evidence type="ECO:0000259" key="1">
    <source>
        <dbReference type="Pfam" id="PF05144"/>
    </source>
</evidence>
<dbReference type="RefSeq" id="WP_003058417.1">
    <property type="nucleotide sequence ID" value="NZ_CP006704.1"/>
</dbReference>